<evidence type="ECO:0000313" key="8">
    <source>
        <dbReference type="Proteomes" id="UP000593562"/>
    </source>
</evidence>
<evidence type="ECO:0000256" key="1">
    <source>
        <dbReference type="ARBA" id="ARBA00004141"/>
    </source>
</evidence>
<keyword evidence="5" id="KW-0472">Membrane</keyword>
<evidence type="ECO:0000259" key="6">
    <source>
        <dbReference type="Pfam" id="PF02544"/>
    </source>
</evidence>
<dbReference type="GO" id="GO:0003865">
    <property type="term" value="F:3-oxo-5-alpha-steroid 4-dehydrogenase activity"/>
    <property type="evidence" value="ECO:0007669"/>
    <property type="project" value="TreeGrafter"/>
</dbReference>
<dbReference type="InterPro" id="IPR039698">
    <property type="entry name" value="Dfg10/SRD5A3"/>
</dbReference>
<dbReference type="PANTHER" id="PTHR14624">
    <property type="entry name" value="DFG10 PROTEIN"/>
    <property type="match status" value="1"/>
</dbReference>
<dbReference type="InterPro" id="IPR001104">
    <property type="entry name" value="3-oxo-5_a-steroid_4-DH_C"/>
</dbReference>
<evidence type="ECO:0000256" key="4">
    <source>
        <dbReference type="ARBA" id="ARBA00022989"/>
    </source>
</evidence>
<dbReference type="EMBL" id="JAAARO010000009">
    <property type="protein sequence ID" value="KAF5742664.1"/>
    <property type="molecule type" value="Genomic_DNA"/>
</dbReference>
<dbReference type="InParanoid" id="A0A7J7D8M9"/>
<protein>
    <recommendedName>
        <fullName evidence="6">3-oxo-5-alpha-steroid 4-dehydrogenase C-terminal domain-containing protein</fullName>
    </recommendedName>
</protein>
<gene>
    <name evidence="7" type="ORF">HS088_TW09G00715</name>
</gene>
<dbReference type="AlphaFoldDB" id="A0A7J7D8M9"/>
<proteinExistence type="predicted"/>
<comment type="caution">
    <text evidence="7">The sequence shown here is derived from an EMBL/GenBank/DDBJ whole genome shotgun (WGS) entry which is preliminary data.</text>
</comment>
<evidence type="ECO:0000256" key="2">
    <source>
        <dbReference type="ARBA" id="ARBA00004922"/>
    </source>
</evidence>
<evidence type="ECO:0000313" key="7">
    <source>
        <dbReference type="EMBL" id="KAF5742664.1"/>
    </source>
</evidence>
<dbReference type="GO" id="GO:0016095">
    <property type="term" value="P:polyprenol catabolic process"/>
    <property type="evidence" value="ECO:0007669"/>
    <property type="project" value="TreeGrafter"/>
</dbReference>
<evidence type="ECO:0000256" key="3">
    <source>
        <dbReference type="ARBA" id="ARBA00022692"/>
    </source>
</evidence>
<evidence type="ECO:0000256" key="5">
    <source>
        <dbReference type="ARBA" id="ARBA00023136"/>
    </source>
</evidence>
<dbReference type="Proteomes" id="UP000593562">
    <property type="component" value="Unassembled WGS sequence"/>
</dbReference>
<comment type="subcellular location">
    <subcellularLocation>
        <location evidence="1">Membrane</location>
        <topology evidence="1">Multi-pass membrane protein</topology>
    </subcellularLocation>
</comment>
<keyword evidence="4" id="KW-1133">Transmembrane helix</keyword>
<name>A0A7J7D8M9_TRIWF</name>
<dbReference type="GO" id="GO:0016020">
    <property type="term" value="C:membrane"/>
    <property type="evidence" value="ECO:0007669"/>
    <property type="project" value="UniProtKB-SubCell"/>
</dbReference>
<keyword evidence="3" id="KW-0812">Transmembrane</keyword>
<dbReference type="PROSITE" id="PS50244">
    <property type="entry name" value="S5A_REDUCTASE"/>
    <property type="match status" value="1"/>
</dbReference>
<dbReference type="GO" id="GO:0006488">
    <property type="term" value="P:dolichol-linked oligosaccharide biosynthetic process"/>
    <property type="evidence" value="ECO:0007669"/>
    <property type="project" value="InterPro"/>
</dbReference>
<organism evidence="7 8">
    <name type="scientific">Tripterygium wilfordii</name>
    <name type="common">Thunder God vine</name>
    <dbReference type="NCBI Taxonomy" id="458696"/>
    <lineage>
        <taxon>Eukaryota</taxon>
        <taxon>Viridiplantae</taxon>
        <taxon>Streptophyta</taxon>
        <taxon>Embryophyta</taxon>
        <taxon>Tracheophyta</taxon>
        <taxon>Spermatophyta</taxon>
        <taxon>Magnoliopsida</taxon>
        <taxon>eudicotyledons</taxon>
        <taxon>Gunneridae</taxon>
        <taxon>Pentapetalae</taxon>
        <taxon>rosids</taxon>
        <taxon>fabids</taxon>
        <taxon>Celastrales</taxon>
        <taxon>Celastraceae</taxon>
        <taxon>Tripterygium</taxon>
    </lineage>
</organism>
<reference evidence="7 8" key="1">
    <citation type="journal article" date="2020" name="Nat. Commun.">
        <title>Genome of Tripterygium wilfordii and identification of cytochrome P450 involved in triptolide biosynthesis.</title>
        <authorList>
            <person name="Tu L."/>
            <person name="Su P."/>
            <person name="Zhang Z."/>
            <person name="Gao L."/>
            <person name="Wang J."/>
            <person name="Hu T."/>
            <person name="Zhou J."/>
            <person name="Zhang Y."/>
            <person name="Zhao Y."/>
            <person name="Liu Y."/>
            <person name="Song Y."/>
            <person name="Tong Y."/>
            <person name="Lu Y."/>
            <person name="Yang J."/>
            <person name="Xu C."/>
            <person name="Jia M."/>
            <person name="Peters R.J."/>
            <person name="Huang L."/>
            <person name="Gao W."/>
        </authorList>
    </citation>
    <scope>NUCLEOTIDE SEQUENCE [LARGE SCALE GENOMIC DNA]</scope>
    <source>
        <strain evidence="8">cv. XIE 37</strain>
        <tissue evidence="7">Leaf</tissue>
    </source>
</reference>
<dbReference type="Pfam" id="PF02544">
    <property type="entry name" value="Steroid_dh"/>
    <property type="match status" value="1"/>
</dbReference>
<sequence length="130" mass="15154">MRHFVFKYSSSASMHIFGYLTGIFYNTAAPLSLCTCSVLEALNFTLDKFAVSKFASQGVSFMEFDWWGYLRPLANLGWRQWVGAGLFAWGWVHQWRCHAILGSLRKRREQSDEYLIPRGDWFEIVSSPHY</sequence>
<dbReference type="UniPathway" id="UPA00378"/>
<accession>A0A7J7D8M9</accession>
<dbReference type="PANTHER" id="PTHR14624:SF2">
    <property type="entry name" value="POLYPRENOL REDUCTASE"/>
    <property type="match status" value="1"/>
</dbReference>
<feature type="domain" description="3-oxo-5-alpha-steroid 4-dehydrogenase C-terminal" evidence="6">
    <location>
        <begin position="61"/>
        <end position="130"/>
    </location>
</feature>
<dbReference type="GO" id="GO:0005783">
    <property type="term" value="C:endoplasmic reticulum"/>
    <property type="evidence" value="ECO:0007669"/>
    <property type="project" value="TreeGrafter"/>
</dbReference>
<comment type="pathway">
    <text evidence="2">Protein modification; protein glycosylation.</text>
</comment>
<keyword evidence="8" id="KW-1185">Reference proteome</keyword>